<reference evidence="1 2" key="1">
    <citation type="journal article" date="2019" name="Gigascience">
        <title>Whole-genome sequence of the oriental lung fluke Paragonimus westermani.</title>
        <authorList>
            <person name="Oey H."/>
            <person name="Zakrzewski M."/>
            <person name="Narain K."/>
            <person name="Devi K.R."/>
            <person name="Agatsuma T."/>
            <person name="Nawaratna S."/>
            <person name="Gobert G.N."/>
            <person name="Jones M.K."/>
            <person name="Ragan M.A."/>
            <person name="McManus D.P."/>
            <person name="Krause L."/>
        </authorList>
    </citation>
    <scope>NUCLEOTIDE SEQUENCE [LARGE SCALE GENOMIC DNA]</scope>
    <source>
        <strain evidence="1 2">IND2009</strain>
    </source>
</reference>
<gene>
    <name evidence="1" type="ORF">DEA37_0004044</name>
</gene>
<name>A0A5J4P2M2_9TREM</name>
<dbReference type="AlphaFoldDB" id="A0A5J4P2M2"/>
<protein>
    <submittedName>
        <fullName evidence="1">Uncharacterized protein</fullName>
    </submittedName>
</protein>
<dbReference type="Proteomes" id="UP000324629">
    <property type="component" value="Unassembled WGS sequence"/>
</dbReference>
<evidence type="ECO:0000313" key="2">
    <source>
        <dbReference type="Proteomes" id="UP000324629"/>
    </source>
</evidence>
<evidence type="ECO:0000313" key="1">
    <source>
        <dbReference type="EMBL" id="KAA3681710.1"/>
    </source>
</evidence>
<accession>A0A5J4P2M2</accession>
<comment type="caution">
    <text evidence="1">The sequence shown here is derived from an EMBL/GenBank/DDBJ whole genome shotgun (WGS) entry which is preliminary data.</text>
</comment>
<sequence length="98" mass="10815">MPSALSLAVCHASTQLRLSASVYSDDPPKDQFQELDSKVSVQRYFPAAAAGAVMYVWFTYRLSQKQTECTEVQSTSQLTTDQAAEANALAEQHKDDHC</sequence>
<proteinExistence type="predicted"/>
<organism evidence="1 2">
    <name type="scientific">Paragonimus westermani</name>
    <dbReference type="NCBI Taxonomy" id="34504"/>
    <lineage>
        <taxon>Eukaryota</taxon>
        <taxon>Metazoa</taxon>
        <taxon>Spiralia</taxon>
        <taxon>Lophotrochozoa</taxon>
        <taxon>Platyhelminthes</taxon>
        <taxon>Trematoda</taxon>
        <taxon>Digenea</taxon>
        <taxon>Plagiorchiida</taxon>
        <taxon>Troglotremata</taxon>
        <taxon>Troglotrematidae</taxon>
        <taxon>Paragonimus</taxon>
    </lineage>
</organism>
<dbReference type="EMBL" id="QNGE01000145">
    <property type="protein sequence ID" value="KAA3681710.1"/>
    <property type="molecule type" value="Genomic_DNA"/>
</dbReference>
<keyword evidence="2" id="KW-1185">Reference proteome</keyword>